<evidence type="ECO:0000313" key="2">
    <source>
        <dbReference type="Proteomes" id="UP000038045"/>
    </source>
</evidence>
<feature type="compositionally biased region" description="Basic and acidic residues" evidence="1">
    <location>
        <begin position="31"/>
        <end position="41"/>
    </location>
</feature>
<dbReference type="AlphaFoldDB" id="A0A0N5A4U1"/>
<keyword evidence="2" id="KW-1185">Reference proteome</keyword>
<dbReference type="Proteomes" id="UP000038045">
    <property type="component" value="Unplaced"/>
</dbReference>
<feature type="compositionally biased region" description="Polar residues" evidence="1">
    <location>
        <begin position="12"/>
        <end position="29"/>
    </location>
</feature>
<feature type="region of interest" description="Disordered" evidence="1">
    <location>
        <begin position="1"/>
        <end position="41"/>
    </location>
</feature>
<name>A0A0N5A4U1_PARTI</name>
<accession>A0A0N5A4U1</accession>
<evidence type="ECO:0000256" key="1">
    <source>
        <dbReference type="SAM" id="MobiDB-lite"/>
    </source>
</evidence>
<proteinExistence type="predicted"/>
<reference evidence="3" key="1">
    <citation type="submission" date="2017-02" db="UniProtKB">
        <authorList>
            <consortium name="WormBaseParasite"/>
        </authorList>
    </citation>
    <scope>IDENTIFICATION</scope>
</reference>
<dbReference type="WBParaSite" id="PTRK_0001672500.1">
    <property type="protein sequence ID" value="PTRK_0001672500.1"/>
    <property type="gene ID" value="PTRK_0001672500"/>
</dbReference>
<organism evidence="2 3">
    <name type="scientific">Parastrongyloides trichosuri</name>
    <name type="common">Possum-specific nematode worm</name>
    <dbReference type="NCBI Taxonomy" id="131310"/>
    <lineage>
        <taxon>Eukaryota</taxon>
        <taxon>Metazoa</taxon>
        <taxon>Ecdysozoa</taxon>
        <taxon>Nematoda</taxon>
        <taxon>Chromadorea</taxon>
        <taxon>Rhabditida</taxon>
        <taxon>Tylenchina</taxon>
        <taxon>Panagrolaimomorpha</taxon>
        <taxon>Strongyloidoidea</taxon>
        <taxon>Strongyloididae</taxon>
        <taxon>Parastrongyloides</taxon>
    </lineage>
</organism>
<sequence length="89" mass="9767">MGGIFSNVIPEVSSSDSYSAKTPNGTPLTKSIEDPRSPSVEVKRTPLETIQQNRSLNVSTSTPIARKGVNTLRRKLLEKNHANSMEENK</sequence>
<protein>
    <submittedName>
        <fullName evidence="3">WH2 domain-containing protein</fullName>
    </submittedName>
</protein>
<evidence type="ECO:0000313" key="3">
    <source>
        <dbReference type="WBParaSite" id="PTRK_0001672500.1"/>
    </source>
</evidence>